<dbReference type="Gene3D" id="2.60.120.380">
    <property type="match status" value="2"/>
</dbReference>
<proteinExistence type="predicted"/>
<keyword evidence="3" id="KW-1185">Reference proteome</keyword>
<dbReference type="InterPro" id="IPR024079">
    <property type="entry name" value="MetalloPept_cat_dom_sf"/>
</dbReference>
<comment type="caution">
    <text evidence="2">The sequence shown here is derived from an EMBL/GenBank/DDBJ whole genome shotgun (WGS) entry which is preliminary data.</text>
</comment>
<feature type="domain" description="Peptidase C-terminal archaeal/bacterial" evidence="1">
    <location>
        <begin position="278"/>
        <end position="346"/>
    </location>
</feature>
<dbReference type="Gene3D" id="3.40.390.10">
    <property type="entry name" value="Collagenase (Catalytic Domain)"/>
    <property type="match status" value="1"/>
</dbReference>
<dbReference type="SUPFAM" id="SSF55486">
    <property type="entry name" value="Metalloproteases ('zincins'), catalytic domain"/>
    <property type="match status" value="1"/>
</dbReference>
<reference evidence="2 3" key="1">
    <citation type="submission" date="2016-10" db="EMBL/GenBank/DDBJ databases">
        <authorList>
            <person name="Varghese N."/>
            <person name="Submissions S."/>
        </authorList>
    </citation>
    <scope>NUCLEOTIDE SEQUENCE [LARGE SCALE GENOMIC DNA]</scope>
    <source>
        <strain evidence="2 3">DSM 16525</strain>
    </source>
</reference>
<gene>
    <name evidence="2" type="ORF">SAMN05443572_1204</name>
</gene>
<dbReference type="Proteomes" id="UP000183760">
    <property type="component" value="Unassembled WGS sequence"/>
</dbReference>
<dbReference type="InterPro" id="IPR007280">
    <property type="entry name" value="Peptidase_C_arc/bac"/>
</dbReference>
<dbReference type="SUPFAM" id="SSF89260">
    <property type="entry name" value="Collagen-binding domain"/>
    <property type="match status" value="1"/>
</dbReference>
<evidence type="ECO:0000313" key="3">
    <source>
        <dbReference type="Proteomes" id="UP000183760"/>
    </source>
</evidence>
<evidence type="ECO:0000313" key="2">
    <source>
        <dbReference type="EMBL" id="SEU42591.1"/>
    </source>
</evidence>
<protein>
    <submittedName>
        <fullName evidence="2">Pre-peptidase C-terminal domain-containing protein</fullName>
    </submittedName>
</protein>
<sequence>MTPRIAVLTLLCSAGMLGCSEQPTASDEAQEVIDNLVEAGFPASDIEVVDGVVYVGGDAAVSLQASREMLQTDKGGQEQYRTTNLISTSVKKICINPTSTFNSYTRLSQGLDLAIQNYNRLGLAFSMARGPTTGCNANITMGTASGTGGSGGFPSGGIPYNIINIGTGLSTSSVDVNEHIITHELGHSIGLRHADYYNQSISCGSGGNEGGGGVGAILIPGTPSTATVGGSIMNTCTPTTTTGEWTKSDVTALNALYPGVFPQPWLSLMNLSGSAGSVQHWSLDVPAGKPHVTFKVGDGVGDVDLYVRFGEQPTTTVHDCRASRGGDNEICTFTLPQAGRYHVSLNGASSFSGVSLTGTYDDPPPLCPLFPWPFPFKFPPPPPPPPPWDPLFDIADSFVSHFNYWTVDVPTGQSAVTFTLSGGRGDADLYVNYGSAPTTTTFQCRPYLTDNNETCTLTAPAAGTYYIGVHAYSGYSGVTLRTAYSAGP</sequence>
<dbReference type="Pfam" id="PF12388">
    <property type="entry name" value="Peptidase_M57"/>
    <property type="match status" value="1"/>
</dbReference>
<name>A0ABY1CX78_MYXFU</name>
<organism evidence="2 3">
    <name type="scientific">Myxococcus fulvus</name>
    <dbReference type="NCBI Taxonomy" id="33"/>
    <lineage>
        <taxon>Bacteria</taxon>
        <taxon>Pseudomonadati</taxon>
        <taxon>Myxococcota</taxon>
        <taxon>Myxococcia</taxon>
        <taxon>Myxococcales</taxon>
        <taxon>Cystobacterineae</taxon>
        <taxon>Myxococcaceae</taxon>
        <taxon>Myxococcus</taxon>
    </lineage>
</organism>
<accession>A0ABY1CX78</accession>
<dbReference type="InterPro" id="IPR024653">
    <property type="entry name" value="Peptidase_M10/M27/M57"/>
</dbReference>
<evidence type="ECO:0000259" key="1">
    <source>
        <dbReference type="Pfam" id="PF04151"/>
    </source>
</evidence>
<feature type="domain" description="Peptidase C-terminal archaeal/bacterial" evidence="1">
    <location>
        <begin position="403"/>
        <end position="470"/>
    </location>
</feature>
<dbReference type="PROSITE" id="PS51257">
    <property type="entry name" value="PROKAR_LIPOPROTEIN"/>
    <property type="match status" value="1"/>
</dbReference>
<dbReference type="Pfam" id="PF04151">
    <property type="entry name" value="PPC"/>
    <property type="match status" value="2"/>
</dbReference>
<dbReference type="EMBL" id="FOIB01000020">
    <property type="protein sequence ID" value="SEU42591.1"/>
    <property type="molecule type" value="Genomic_DNA"/>
</dbReference>